<dbReference type="AlphaFoldDB" id="A0A3S5CN41"/>
<dbReference type="EMBL" id="CAAALY010056410">
    <property type="protein sequence ID" value="VEL22438.1"/>
    <property type="molecule type" value="Genomic_DNA"/>
</dbReference>
<dbReference type="Gene3D" id="3.10.20.90">
    <property type="entry name" value="Phosphatidylinositol 3-kinase Catalytic Subunit, Chain A, domain 1"/>
    <property type="match status" value="1"/>
</dbReference>
<name>A0A3S5CN41_9PLAT</name>
<evidence type="ECO:0000313" key="1">
    <source>
        <dbReference type="EMBL" id="VEL22438.1"/>
    </source>
</evidence>
<reference evidence="1" key="1">
    <citation type="submission" date="2018-11" db="EMBL/GenBank/DDBJ databases">
        <authorList>
            <consortium name="Pathogen Informatics"/>
        </authorList>
    </citation>
    <scope>NUCLEOTIDE SEQUENCE</scope>
</reference>
<sequence length="407" mass="44032">MCFLINWFASTTDAIYDFLLNSDSSNRLAENNNCAFNKHLLTSLVSVVPSSGCSSLEAGDLKDLNLILQSSPASSISLTSSYSLTQWNDPVASTLTSTFFRQLETYLLEPGEVISVSLTRPACHIGSPAQSSDQSGEVAGLANHLPSGPLSSHLFHCSMTSFPGKRISLSAAPSPCSTPNDPSTSGLVDPRFTAGMDLTKCSFPRREGCLQSGSINCEVYEGANETVYLLCPCELPVSSLQRLLLAKYQQTCLDRVTVDIFFDGQCLEPMHTLREVAYLYAVPVREHCLRLEFVFADLRLAWWGRPMPRLEPPISSMAPVSLVGPANESSSANYGAYTYVDNGEAAVTITGHCDNGGTDDDRDSNSCRKIRVRGLSEPAACRISFCAHKVVPNSLGSRKSGINQQGD</sequence>
<accession>A0A3S5CN41</accession>
<evidence type="ECO:0000313" key="2">
    <source>
        <dbReference type="Proteomes" id="UP000784294"/>
    </source>
</evidence>
<dbReference type="OrthoDB" id="1305878at2759"/>
<organism evidence="1 2">
    <name type="scientific">Protopolystoma xenopodis</name>
    <dbReference type="NCBI Taxonomy" id="117903"/>
    <lineage>
        <taxon>Eukaryota</taxon>
        <taxon>Metazoa</taxon>
        <taxon>Spiralia</taxon>
        <taxon>Lophotrochozoa</taxon>
        <taxon>Platyhelminthes</taxon>
        <taxon>Monogenea</taxon>
        <taxon>Polyopisthocotylea</taxon>
        <taxon>Polystomatidea</taxon>
        <taxon>Polystomatidae</taxon>
        <taxon>Protopolystoma</taxon>
    </lineage>
</organism>
<comment type="caution">
    <text evidence="1">The sequence shown here is derived from an EMBL/GenBank/DDBJ whole genome shotgun (WGS) entry which is preliminary data.</text>
</comment>
<proteinExistence type="predicted"/>
<keyword evidence="2" id="KW-1185">Reference proteome</keyword>
<protein>
    <submittedName>
        <fullName evidence="1">Uncharacterized protein</fullName>
    </submittedName>
</protein>
<gene>
    <name evidence="1" type="ORF">PXEA_LOCUS15878</name>
</gene>
<dbReference type="Proteomes" id="UP000784294">
    <property type="component" value="Unassembled WGS sequence"/>
</dbReference>